<evidence type="ECO:0000256" key="1">
    <source>
        <dbReference type="SAM" id="MobiDB-lite"/>
    </source>
</evidence>
<gene>
    <name evidence="4" type="ORF">MNBD_PLANCTO02-2678</name>
</gene>
<dbReference type="PROSITE" id="PS50076">
    <property type="entry name" value="DNAJ_2"/>
    <property type="match status" value="1"/>
</dbReference>
<keyword evidence="2" id="KW-0472">Membrane</keyword>
<feature type="transmembrane region" description="Helical" evidence="2">
    <location>
        <begin position="314"/>
        <end position="337"/>
    </location>
</feature>
<evidence type="ECO:0000259" key="3">
    <source>
        <dbReference type="PROSITE" id="PS50076"/>
    </source>
</evidence>
<evidence type="ECO:0000256" key="2">
    <source>
        <dbReference type="SAM" id="Phobius"/>
    </source>
</evidence>
<dbReference type="SUPFAM" id="SSF160246">
    <property type="entry name" value="EspE N-terminal domain-like"/>
    <property type="match status" value="1"/>
</dbReference>
<dbReference type="Pfam" id="PF05157">
    <property type="entry name" value="MshEN"/>
    <property type="match status" value="1"/>
</dbReference>
<dbReference type="AlphaFoldDB" id="A0A3B1DC11"/>
<reference evidence="4" key="1">
    <citation type="submission" date="2018-06" db="EMBL/GenBank/DDBJ databases">
        <authorList>
            <person name="Zhirakovskaya E."/>
        </authorList>
    </citation>
    <scope>NUCLEOTIDE SEQUENCE</scope>
</reference>
<feature type="domain" description="J" evidence="3">
    <location>
        <begin position="18"/>
        <end position="85"/>
    </location>
</feature>
<dbReference type="Gene3D" id="3.30.300.160">
    <property type="entry name" value="Type II secretion system, protein E, N-terminal domain"/>
    <property type="match status" value="1"/>
</dbReference>
<dbReference type="EMBL" id="UOGL01000373">
    <property type="protein sequence ID" value="VAX39829.1"/>
    <property type="molecule type" value="Genomic_DNA"/>
</dbReference>
<name>A0A3B1DC11_9ZZZZ</name>
<protein>
    <submittedName>
        <fullName evidence="4">Type IV fimbrial assembly protein PilB</fullName>
    </submittedName>
</protein>
<dbReference type="InterPro" id="IPR037257">
    <property type="entry name" value="T2SS_E_N_sf"/>
</dbReference>
<feature type="compositionally biased region" description="Basic and acidic residues" evidence="1">
    <location>
        <begin position="256"/>
        <end position="266"/>
    </location>
</feature>
<feature type="compositionally biased region" description="Basic residues" evidence="1">
    <location>
        <begin position="246"/>
        <end position="255"/>
    </location>
</feature>
<dbReference type="InterPro" id="IPR007831">
    <property type="entry name" value="T2SS_GspE_N"/>
</dbReference>
<sequence length="339" mass="38705">MDVYKEWLGIPEGVRPPDHYTLLRLVQFEDNAEKIRKNYRKLNAHVRQYASGKYSTLSQELLNELAKAMLCLTDTGRKREYDEGLGRAFVEEAGEFAHHPMEQILVNQGHISSAQMKEAREFAEVRGLSNRDAVIQMKLVDATLAQMALAEELGYSCIDLAEMIPDDSILDQIPRNVVKRNRILPLFEDDDRLLVACIDEPDTSIEDEIRLRYSMPMRPVLVTPLALNQAITKYFAPGMRDEVAKPSKKPGKGKKPIKEKNTKSKETTPQSSAEEKRQKKLMGGMFVMWSIITSVMIDQFILPKGMLFSNLLSFSLLPFFTTLIIPPLVAIWVKLVYWK</sequence>
<proteinExistence type="predicted"/>
<dbReference type="InterPro" id="IPR001623">
    <property type="entry name" value="DnaJ_domain"/>
</dbReference>
<feature type="region of interest" description="Disordered" evidence="1">
    <location>
        <begin position="242"/>
        <end position="276"/>
    </location>
</feature>
<keyword evidence="2" id="KW-1133">Transmembrane helix</keyword>
<keyword evidence="2" id="KW-0812">Transmembrane</keyword>
<accession>A0A3B1DC11</accession>
<evidence type="ECO:0000313" key="4">
    <source>
        <dbReference type="EMBL" id="VAX39829.1"/>
    </source>
</evidence>
<feature type="transmembrane region" description="Helical" evidence="2">
    <location>
        <begin position="281"/>
        <end position="302"/>
    </location>
</feature>
<organism evidence="4">
    <name type="scientific">hydrothermal vent metagenome</name>
    <dbReference type="NCBI Taxonomy" id="652676"/>
    <lineage>
        <taxon>unclassified sequences</taxon>
        <taxon>metagenomes</taxon>
        <taxon>ecological metagenomes</taxon>
    </lineage>
</organism>